<feature type="region of interest" description="Disordered" evidence="1">
    <location>
        <begin position="168"/>
        <end position="192"/>
    </location>
</feature>
<dbReference type="EMBL" id="SYVV01000037">
    <property type="protein sequence ID" value="TKG29022.1"/>
    <property type="molecule type" value="Genomic_DNA"/>
</dbReference>
<dbReference type="EMBL" id="MDBP01000014">
    <property type="protein sequence ID" value="PMP17817.1"/>
    <property type="molecule type" value="Genomic_DNA"/>
</dbReference>
<comment type="caution">
    <text evidence="2">The sequence shown here is derived from an EMBL/GenBank/DDBJ whole genome shotgun (WGS) entry which is preliminary data.</text>
</comment>
<name>A0A2N7NND4_9VIBR</name>
<dbReference type="Proteomes" id="UP000308018">
    <property type="component" value="Unassembled WGS sequence"/>
</dbReference>
<reference evidence="4" key="1">
    <citation type="submission" date="2016-07" db="EMBL/GenBank/DDBJ databases">
        <title>Nontailed viruses are major unrecognized killers of bacteria in the ocean.</title>
        <authorList>
            <person name="Kauffman K."/>
            <person name="Hussain F."/>
            <person name="Yang J."/>
            <person name="Arevalo P."/>
            <person name="Brown J."/>
            <person name="Cutler M."/>
            <person name="Kelly L."/>
            <person name="Polz M.F."/>
        </authorList>
    </citation>
    <scope>NUCLEOTIDE SEQUENCE [LARGE SCALE GENOMIC DNA]</scope>
    <source>
        <strain evidence="4">10N.222.48.A2</strain>
    </source>
</reference>
<dbReference type="RefSeq" id="WP_102257464.1">
    <property type="nucleotide sequence ID" value="NZ_MDBG01000173.1"/>
</dbReference>
<dbReference type="AlphaFoldDB" id="A0A2N7NND4"/>
<protein>
    <submittedName>
        <fullName evidence="2">Uncharacterized protein</fullName>
    </submittedName>
</protein>
<organism evidence="2 4">
    <name type="scientific">Vibrio tasmaniensis</name>
    <dbReference type="NCBI Taxonomy" id="212663"/>
    <lineage>
        <taxon>Bacteria</taxon>
        <taxon>Pseudomonadati</taxon>
        <taxon>Pseudomonadota</taxon>
        <taxon>Gammaproteobacteria</taxon>
        <taxon>Vibrionales</taxon>
        <taxon>Vibrionaceae</taxon>
        <taxon>Vibrio</taxon>
    </lineage>
</organism>
<sequence length="287" mass="31927">MKKEQSKSTKKTSNKVDSRKRNAALVCLLLFLCFVGYRVESELQIFGLSSDFASVNSEVESVFSKAELNPKVQSGVSTNIPKKPVTNQPKLNEVPILTAVAHDDLANLHLLAKRVKSEDEDAATLFGIQRLSIHAKRLRAMEVSLQKDINNDNYQAVKASVDTKRYQNGEVTNNGNAEKTLNPSNSGSLSDYTNNGDLDLSDSNGFRIESVTEAEVLGFSDLRVKSIIDQYIYITVGGEPYKNVKVGHTFAGRFMLMSIDHDERCVMVRDGQFEQLDSPELAKLCWN</sequence>
<reference evidence="2" key="3">
    <citation type="journal article" date="2018" name="Nature">
        <title>A major lineage of non-tailed dsDNA viruses as unrecognized killers of marine bacteria.</title>
        <authorList>
            <person name="Kauffman K.M."/>
            <person name="Hussain F.A."/>
            <person name="Yang J."/>
            <person name="Arevalo P."/>
            <person name="Brown J.M."/>
            <person name="Chang W.K."/>
            <person name="VanInsberghe D."/>
            <person name="Elsherbini J."/>
            <person name="Sharma R.S."/>
            <person name="Cutler M.B."/>
            <person name="Kelly L."/>
            <person name="Polz M.F."/>
        </authorList>
    </citation>
    <scope>NUCLEOTIDE SEQUENCE</scope>
    <source>
        <strain evidence="2">10N.222.48.A2</strain>
    </source>
</reference>
<evidence type="ECO:0000313" key="3">
    <source>
        <dbReference type="EMBL" id="TKG29022.1"/>
    </source>
</evidence>
<feature type="compositionally biased region" description="Polar residues" evidence="1">
    <location>
        <begin position="169"/>
        <end position="192"/>
    </location>
</feature>
<evidence type="ECO:0000313" key="4">
    <source>
        <dbReference type="Proteomes" id="UP000235579"/>
    </source>
</evidence>
<reference evidence="3 5" key="4">
    <citation type="submission" date="2019-04" db="EMBL/GenBank/DDBJ databases">
        <title>A reverse ecology approach based on a biological definition of microbial populations.</title>
        <authorList>
            <person name="Arevalo P."/>
            <person name="Vaninsberghe D."/>
            <person name="Elsherbini J."/>
            <person name="Gore J."/>
            <person name="Polz M."/>
        </authorList>
    </citation>
    <scope>NUCLEOTIDE SEQUENCE [LARGE SCALE GENOMIC DNA]</scope>
    <source>
        <strain evidence="3 5">10N.222.45.A8</strain>
    </source>
</reference>
<reference evidence="2" key="2">
    <citation type="submission" date="2016-07" db="EMBL/GenBank/DDBJ databases">
        <authorList>
            <person name="Wan K."/>
            <person name="Booth B."/>
            <person name="Spirohn K."/>
            <person name="Hao T."/>
            <person name="Hu Y."/>
            <person name="Calderwood M."/>
            <person name="Hill D."/>
            <person name="Mohr S."/>
            <person name="Vidal M."/>
            <person name="Celniker S."/>
            <person name="Perrimon N."/>
        </authorList>
    </citation>
    <scope>NUCLEOTIDE SEQUENCE</scope>
    <source>
        <strain evidence="2">10N.222.48.A2</strain>
    </source>
</reference>
<accession>A0A2N7NND4</accession>
<evidence type="ECO:0000256" key="1">
    <source>
        <dbReference type="SAM" id="MobiDB-lite"/>
    </source>
</evidence>
<gene>
    <name evidence="2" type="ORF">BCS92_05260</name>
    <name evidence="3" type="ORF">FC057_20260</name>
</gene>
<dbReference type="Proteomes" id="UP000235579">
    <property type="component" value="Unassembled WGS sequence"/>
</dbReference>
<proteinExistence type="predicted"/>
<evidence type="ECO:0000313" key="2">
    <source>
        <dbReference type="EMBL" id="PMP17817.1"/>
    </source>
</evidence>
<evidence type="ECO:0000313" key="5">
    <source>
        <dbReference type="Proteomes" id="UP000308018"/>
    </source>
</evidence>